<organism evidence="1 2">
    <name type="scientific">Xylanibacter muris</name>
    <dbReference type="NCBI Taxonomy" id="2736290"/>
    <lineage>
        <taxon>Bacteria</taxon>
        <taxon>Pseudomonadati</taxon>
        <taxon>Bacteroidota</taxon>
        <taxon>Bacteroidia</taxon>
        <taxon>Bacteroidales</taxon>
        <taxon>Prevotellaceae</taxon>
        <taxon>Xylanibacter</taxon>
    </lineage>
</organism>
<dbReference type="EMBL" id="JABKKF010000003">
    <property type="protein sequence ID" value="NPD91611.1"/>
    <property type="molecule type" value="Genomic_DNA"/>
</dbReference>
<evidence type="ECO:0000313" key="2">
    <source>
        <dbReference type="Proteomes" id="UP000714420"/>
    </source>
</evidence>
<dbReference type="InterPro" id="IPR012334">
    <property type="entry name" value="Pectin_lyas_fold"/>
</dbReference>
<evidence type="ECO:0000313" key="1">
    <source>
        <dbReference type="EMBL" id="NPD91611.1"/>
    </source>
</evidence>
<proteinExistence type="predicted"/>
<keyword evidence="2" id="KW-1185">Reference proteome</keyword>
<dbReference type="Gene3D" id="2.160.20.10">
    <property type="entry name" value="Single-stranded right-handed beta-helix, Pectin lyase-like"/>
    <property type="match status" value="1"/>
</dbReference>
<protein>
    <recommendedName>
        <fullName evidence="3">Right-handed parallel beta-helix repeat-containing protein</fullName>
    </recommendedName>
</protein>
<dbReference type="SUPFAM" id="SSF51126">
    <property type="entry name" value="Pectin lyase-like"/>
    <property type="match status" value="1"/>
</dbReference>
<reference evidence="1 2" key="1">
    <citation type="submission" date="2020-05" db="EMBL/GenBank/DDBJ databases">
        <title>Distinct polysaccharide utilization as determinants for interspecies competition between intestinal Prevotella spp.</title>
        <authorList>
            <person name="Galvez E.J.C."/>
            <person name="Iljazovic A."/>
            <person name="Strowig T."/>
        </authorList>
    </citation>
    <scope>NUCLEOTIDE SEQUENCE [LARGE SCALE GENOMIC DNA]</scope>
    <source>
        <strain evidence="1 2">PMUR</strain>
    </source>
</reference>
<dbReference type="InterPro" id="IPR011050">
    <property type="entry name" value="Pectin_lyase_fold/virulence"/>
</dbReference>
<name>A0ABX2AK86_9BACT</name>
<gene>
    <name evidence="1" type="ORF">HPS56_04455</name>
</gene>
<dbReference type="Proteomes" id="UP000714420">
    <property type="component" value="Unassembled WGS sequence"/>
</dbReference>
<evidence type="ECO:0008006" key="3">
    <source>
        <dbReference type="Google" id="ProtNLM"/>
    </source>
</evidence>
<dbReference type="RefSeq" id="WP_172274508.1">
    <property type="nucleotide sequence ID" value="NZ_CASGMU010000018.1"/>
</dbReference>
<comment type="caution">
    <text evidence="1">The sequence shown here is derived from an EMBL/GenBank/DDBJ whole genome shotgun (WGS) entry which is preliminary data.</text>
</comment>
<accession>A0ABX2AK86</accession>
<sequence length="829" mass="91523">MTLLVVYSVAARRKSWSLDPLYPVYVKKGIVVCPDGKFRLDENTFYVDSRLGPGDMKYPYMFRTIADAVRHLKDGTDEKPMRILFAPGVYWADNPDDTVVAVGINGREPFGMVIKCENLRFTGLTNDARNVIIASRRGQTQGAIGNFTMLDIWGNGLVVENMTLGNYCNVDLVFPLDTAENRCKRSDAITQAHVGYVHGDRMTARNVRFISRLNLNPLSGARRSFYDKCHFECTDDALTGNGVYLNSTFDFYGQKPFYTTDLAGAVFLGCSFRAMGANREMVFCKSPGQVTLVNCKYEARLGSDVGWANYPTEQLRCYQYGVTLNGEQYVVGKRKPQNTVRMDSLPLLRAYLVNDSIYNIANLLGGNDGWTPDGSFGTSGANNIPTSLHLSRKNAILTTGRDTLVLSARQLRHGNYPLSYPDTAEIFWRVAPGYEKYVSLSTDKGGTTVVTPLNIGDDAVRFCVVSRTEDGLEAACELEIRPEILPPPDFLSAPKIIIEGDSVARLYYSLFLDGRRDNSSVTWLRSADGSMASAVAVAVSRMDVPEKEYPLTEEDAGCFLIADIVPRHHRSLPGDTVRVVSKRKVGSNNVSRGGNSSLRSMRLVSDFHSFPTAWQPRVLPGYWTVDGYKPKDTEQYQWAFDQSRDMWTYGKGYNGAKGYGLLQAQRGARLMFTPLDAVYKDMKLTLRVDPTKTAGQGFGSATGQYMDVGIKMDTRTLSGYALRIIRTVKSAKSVDFLLVRYDNGTVVPITPSVTSDCYRTGCVINVSLSGDVLSAEVSTSSQPSSAPVAHSVMLNANVEMTDKGGVMIQHTGTCGESTTMLHGIDVAWE</sequence>